<dbReference type="EMBL" id="QFQZ01000067">
    <property type="protein sequence ID" value="PZR32157.1"/>
    <property type="molecule type" value="Genomic_DNA"/>
</dbReference>
<dbReference type="PANTHER" id="PTHR12526:SF510">
    <property type="entry name" value="D-INOSITOL 3-PHOSPHATE GLYCOSYLTRANSFERASE"/>
    <property type="match status" value="1"/>
</dbReference>
<sequence>MSRQRILLFAPHFAEYSLRLATGLAARAEVLLVVDGKNLTAECEDVLVRDARAAGVRIIAYRYTSTLARALWFFVIMARAVLFRMDVAHLQEQADKSTARLIKALSRLAPVVLTVHDPQPHSGVDAERARQTAGYRATMRSLARVFHVHGDYCARLMRSTLDAQDTRPIVSTAHGVILEPTAERLASPEPKRVLFFGRMEAYKGVDVLLDAVDHLAAKGAPVHLVVAGRGPELDRLGDRLRNTPGVELKASFLTPAEAIHEFQTSSAVIAPYRDATQSGVVAAAIANGRPIIASRVGGLIDAVRDDVEGLLVPAGDAEALAEAIARITSDQDLRDRLAANAAASAQTLFSWDAVAAKLIDAYEGLDVRGTKA</sequence>
<name>A0A2W5V0A6_9CAUL</name>
<evidence type="ECO:0000313" key="4">
    <source>
        <dbReference type="Proteomes" id="UP000249393"/>
    </source>
</evidence>
<keyword evidence="2 3" id="KW-0808">Transferase</keyword>
<dbReference type="CDD" id="cd03801">
    <property type="entry name" value="GT4_PimA-like"/>
    <property type="match status" value="1"/>
</dbReference>
<organism evidence="3 4">
    <name type="scientific">Caulobacter segnis</name>
    <dbReference type="NCBI Taxonomy" id="88688"/>
    <lineage>
        <taxon>Bacteria</taxon>
        <taxon>Pseudomonadati</taxon>
        <taxon>Pseudomonadota</taxon>
        <taxon>Alphaproteobacteria</taxon>
        <taxon>Caulobacterales</taxon>
        <taxon>Caulobacteraceae</taxon>
        <taxon>Caulobacter</taxon>
    </lineage>
</organism>
<dbReference type="AlphaFoldDB" id="A0A2W5V0A6"/>
<dbReference type="PANTHER" id="PTHR12526">
    <property type="entry name" value="GLYCOSYLTRANSFERASE"/>
    <property type="match status" value="1"/>
</dbReference>
<dbReference type="Pfam" id="PF13692">
    <property type="entry name" value="Glyco_trans_1_4"/>
    <property type="match status" value="1"/>
</dbReference>
<dbReference type="GO" id="GO:0016757">
    <property type="term" value="F:glycosyltransferase activity"/>
    <property type="evidence" value="ECO:0007669"/>
    <property type="project" value="UniProtKB-KW"/>
</dbReference>
<keyword evidence="1" id="KW-0328">Glycosyltransferase</keyword>
<evidence type="ECO:0000313" key="3">
    <source>
        <dbReference type="EMBL" id="PZR32157.1"/>
    </source>
</evidence>
<reference evidence="3 4" key="1">
    <citation type="submission" date="2017-08" db="EMBL/GenBank/DDBJ databases">
        <title>Infants hospitalized years apart are colonized by the same room-sourced microbial strains.</title>
        <authorList>
            <person name="Brooks B."/>
            <person name="Olm M.R."/>
            <person name="Firek B.A."/>
            <person name="Baker R."/>
            <person name="Thomas B.C."/>
            <person name="Morowitz M.J."/>
            <person name="Banfield J.F."/>
        </authorList>
    </citation>
    <scope>NUCLEOTIDE SEQUENCE [LARGE SCALE GENOMIC DNA]</scope>
    <source>
        <strain evidence="3">S2_003_000_R2_4</strain>
    </source>
</reference>
<proteinExistence type="predicted"/>
<protein>
    <submittedName>
        <fullName evidence="3">Glycosyltransferase</fullName>
    </submittedName>
</protein>
<gene>
    <name evidence="3" type="ORF">DI526_17405</name>
</gene>
<accession>A0A2W5V0A6</accession>
<dbReference type="Proteomes" id="UP000249393">
    <property type="component" value="Unassembled WGS sequence"/>
</dbReference>
<evidence type="ECO:0000256" key="2">
    <source>
        <dbReference type="ARBA" id="ARBA00022679"/>
    </source>
</evidence>
<dbReference type="RefSeq" id="WP_304280729.1">
    <property type="nucleotide sequence ID" value="NZ_QFQZ01000067.1"/>
</dbReference>
<comment type="caution">
    <text evidence="3">The sequence shown here is derived from an EMBL/GenBank/DDBJ whole genome shotgun (WGS) entry which is preliminary data.</text>
</comment>
<dbReference type="SUPFAM" id="SSF53756">
    <property type="entry name" value="UDP-Glycosyltransferase/glycogen phosphorylase"/>
    <property type="match status" value="1"/>
</dbReference>
<dbReference type="Gene3D" id="3.40.50.2000">
    <property type="entry name" value="Glycogen Phosphorylase B"/>
    <property type="match status" value="2"/>
</dbReference>
<evidence type="ECO:0000256" key="1">
    <source>
        <dbReference type="ARBA" id="ARBA00022676"/>
    </source>
</evidence>